<dbReference type="PANTHER" id="PTHR43584:SF8">
    <property type="entry name" value="N-ACETYLMURAMATE ALPHA-1-PHOSPHATE URIDYLYLTRANSFERASE"/>
    <property type="match status" value="1"/>
</dbReference>
<keyword evidence="3" id="KW-0460">Magnesium</keyword>
<proteinExistence type="predicted"/>
<dbReference type="InterPro" id="IPR050065">
    <property type="entry name" value="GlmU-like"/>
</dbReference>
<dbReference type="RefSeq" id="WP_109904053.1">
    <property type="nucleotide sequence ID" value="NZ_QGLE01000003.1"/>
</dbReference>
<keyword evidence="2 5" id="KW-0548">Nucleotidyltransferase</keyword>
<keyword evidence="1 5" id="KW-0808">Transferase</keyword>
<dbReference type="GO" id="GO:0016779">
    <property type="term" value="F:nucleotidyltransferase activity"/>
    <property type="evidence" value="ECO:0007669"/>
    <property type="project" value="UniProtKB-KW"/>
</dbReference>
<dbReference type="Proteomes" id="UP000245461">
    <property type="component" value="Unassembled WGS sequence"/>
</dbReference>
<dbReference type="CDD" id="cd06422">
    <property type="entry name" value="NTP_transferase_like_1"/>
    <property type="match status" value="1"/>
</dbReference>
<dbReference type="OrthoDB" id="9788272at2"/>
<dbReference type="Pfam" id="PF12804">
    <property type="entry name" value="NTP_transf_3"/>
    <property type="match status" value="1"/>
</dbReference>
<organism evidence="5 6">
    <name type="scientific">Zavarzinia aquatilis</name>
    <dbReference type="NCBI Taxonomy" id="2211142"/>
    <lineage>
        <taxon>Bacteria</taxon>
        <taxon>Pseudomonadati</taxon>
        <taxon>Pseudomonadota</taxon>
        <taxon>Alphaproteobacteria</taxon>
        <taxon>Rhodospirillales</taxon>
        <taxon>Zavarziniaceae</taxon>
        <taxon>Zavarzinia</taxon>
    </lineage>
</organism>
<dbReference type="EMBL" id="QGLE01000003">
    <property type="protein sequence ID" value="PWR24532.1"/>
    <property type="molecule type" value="Genomic_DNA"/>
</dbReference>
<feature type="domain" description="MobA-like NTP transferase" evidence="4">
    <location>
        <begin position="7"/>
        <end position="117"/>
    </location>
</feature>
<evidence type="ECO:0000259" key="4">
    <source>
        <dbReference type="Pfam" id="PF12804"/>
    </source>
</evidence>
<gene>
    <name evidence="5" type="ORF">DKG74_06925</name>
</gene>
<evidence type="ECO:0000256" key="3">
    <source>
        <dbReference type="ARBA" id="ARBA00022842"/>
    </source>
</evidence>
<reference evidence="5 6" key="1">
    <citation type="submission" date="2018-05" db="EMBL/GenBank/DDBJ databases">
        <title>Zavarzinia sp. HR-AS.</title>
        <authorList>
            <person name="Lee Y."/>
            <person name="Jeon C.O."/>
        </authorList>
    </citation>
    <scope>NUCLEOTIDE SEQUENCE [LARGE SCALE GENOMIC DNA]</scope>
    <source>
        <strain evidence="5 6">HR-AS</strain>
    </source>
</reference>
<evidence type="ECO:0000256" key="2">
    <source>
        <dbReference type="ARBA" id="ARBA00022695"/>
    </source>
</evidence>
<comment type="caution">
    <text evidence="5">The sequence shown here is derived from an EMBL/GenBank/DDBJ whole genome shotgun (WGS) entry which is preliminary data.</text>
</comment>
<dbReference type="PANTHER" id="PTHR43584">
    <property type="entry name" value="NUCLEOTIDYL TRANSFERASE"/>
    <property type="match status" value="1"/>
</dbReference>
<dbReference type="AlphaFoldDB" id="A0A317ED57"/>
<evidence type="ECO:0000256" key="1">
    <source>
        <dbReference type="ARBA" id="ARBA00022679"/>
    </source>
</evidence>
<dbReference type="InterPro" id="IPR025877">
    <property type="entry name" value="MobA-like_NTP_Trfase"/>
</dbReference>
<dbReference type="InterPro" id="IPR029044">
    <property type="entry name" value="Nucleotide-diphossugar_trans"/>
</dbReference>
<name>A0A317ED57_9PROT</name>
<evidence type="ECO:0000313" key="6">
    <source>
        <dbReference type="Proteomes" id="UP000245461"/>
    </source>
</evidence>
<protein>
    <submittedName>
        <fullName evidence="5">Mannose-1-phosphate guanylyltransferase</fullName>
    </submittedName>
</protein>
<dbReference type="SUPFAM" id="SSF53448">
    <property type="entry name" value="Nucleotide-diphospho-sugar transferases"/>
    <property type="match status" value="1"/>
</dbReference>
<keyword evidence="6" id="KW-1185">Reference proteome</keyword>
<accession>A0A317ED57</accession>
<evidence type="ECO:0000313" key="5">
    <source>
        <dbReference type="EMBL" id="PWR24532.1"/>
    </source>
</evidence>
<sequence>MTKIETAMVLAAGKGMRMRPLTDRVPKPLVEVDHRSLLDRLLDRLEAAGIGRAVVNVHHLADQIEARLARRKAEGLGPATTVSDERDALLETGGGVARALPLLGEGPFLICNADTLWRQGFADPIRDLARGFDPETMDALLLVAPTATAVGLEGLGDFLMDPDGRLSRRPESLVAPFVYAGCAVMKPGSFHDLPEGAFSLNLLWNRAIEAGRLYGQRLDGQFLHVGTIPAIAEAELALADLG</sequence>
<dbReference type="Gene3D" id="3.90.550.10">
    <property type="entry name" value="Spore Coat Polysaccharide Biosynthesis Protein SpsA, Chain A"/>
    <property type="match status" value="1"/>
</dbReference>